<keyword evidence="7 9" id="KW-1133">Transmembrane helix</keyword>
<evidence type="ECO:0000256" key="7">
    <source>
        <dbReference type="ARBA" id="ARBA00022989"/>
    </source>
</evidence>
<evidence type="ECO:0000256" key="6">
    <source>
        <dbReference type="ARBA" id="ARBA00022927"/>
    </source>
</evidence>
<dbReference type="AlphaFoldDB" id="A0A135SID4"/>
<evidence type="ECO:0000256" key="8">
    <source>
        <dbReference type="ARBA" id="ARBA00023136"/>
    </source>
</evidence>
<dbReference type="GO" id="GO:0035673">
    <property type="term" value="F:oligopeptide transmembrane transporter activity"/>
    <property type="evidence" value="ECO:0007669"/>
    <property type="project" value="InterPro"/>
</dbReference>
<name>A0A135SID4_9PEZI</name>
<feature type="transmembrane region" description="Helical" evidence="9">
    <location>
        <begin position="172"/>
        <end position="195"/>
    </location>
</feature>
<accession>A0A135SID4</accession>
<feature type="transmembrane region" description="Helical" evidence="9">
    <location>
        <begin position="87"/>
        <end position="104"/>
    </location>
</feature>
<evidence type="ECO:0000256" key="1">
    <source>
        <dbReference type="ARBA" id="ARBA00004141"/>
    </source>
</evidence>
<evidence type="ECO:0000256" key="5">
    <source>
        <dbReference type="ARBA" id="ARBA00022856"/>
    </source>
</evidence>
<evidence type="ECO:0000256" key="3">
    <source>
        <dbReference type="ARBA" id="ARBA00022448"/>
    </source>
</evidence>
<comment type="caution">
    <text evidence="10">The sequence shown here is derived from an EMBL/GenBank/DDBJ whole genome shotgun (WGS) entry which is preliminary data.</text>
</comment>
<protein>
    <submittedName>
        <fullName evidence="10">OPT family small oligopeptide transporter</fullName>
    </submittedName>
</protein>
<evidence type="ECO:0000313" key="11">
    <source>
        <dbReference type="Proteomes" id="UP000070121"/>
    </source>
</evidence>
<feature type="transmembrane region" description="Helical" evidence="9">
    <location>
        <begin position="20"/>
        <end position="47"/>
    </location>
</feature>
<dbReference type="Pfam" id="PF03169">
    <property type="entry name" value="OPT"/>
    <property type="match status" value="2"/>
</dbReference>
<gene>
    <name evidence="10" type="ORF">CSAL01_02848</name>
</gene>
<keyword evidence="4 9" id="KW-0812">Transmembrane</keyword>
<feature type="transmembrane region" description="Helical" evidence="9">
    <location>
        <begin position="238"/>
        <end position="260"/>
    </location>
</feature>
<dbReference type="Proteomes" id="UP000070121">
    <property type="component" value="Unassembled WGS sequence"/>
</dbReference>
<dbReference type="InterPro" id="IPR004648">
    <property type="entry name" value="Oligpept_transpt"/>
</dbReference>
<keyword evidence="6" id="KW-0653">Protein transport</keyword>
<comment type="similarity">
    <text evidence="2">Belongs to the oligopeptide OPT transporter family.</text>
</comment>
<evidence type="ECO:0000256" key="2">
    <source>
        <dbReference type="ARBA" id="ARBA00008807"/>
    </source>
</evidence>
<dbReference type="GO" id="GO:0016020">
    <property type="term" value="C:membrane"/>
    <property type="evidence" value="ECO:0007669"/>
    <property type="project" value="UniProtKB-SubCell"/>
</dbReference>
<keyword evidence="8 9" id="KW-0472">Membrane</keyword>
<evidence type="ECO:0000313" key="10">
    <source>
        <dbReference type="EMBL" id="KXH35625.1"/>
    </source>
</evidence>
<dbReference type="OrthoDB" id="9986677at2759"/>
<dbReference type="NCBIfam" id="TIGR00728">
    <property type="entry name" value="OPT_sfam"/>
    <property type="match status" value="1"/>
</dbReference>
<dbReference type="EMBL" id="JFFI01002384">
    <property type="protein sequence ID" value="KXH35625.1"/>
    <property type="molecule type" value="Genomic_DNA"/>
</dbReference>
<proteinExistence type="inferred from homology"/>
<keyword evidence="3" id="KW-0813">Transport</keyword>
<evidence type="ECO:0000256" key="9">
    <source>
        <dbReference type="SAM" id="Phobius"/>
    </source>
</evidence>
<keyword evidence="5" id="KW-0571">Peptide transport</keyword>
<feature type="transmembrane region" description="Helical" evidence="9">
    <location>
        <begin position="137"/>
        <end position="156"/>
    </location>
</feature>
<sequence length="295" mass="33411">MTSPSILSIHDTRVLTCFDYIYLPVTYALNTFGRSFATIASLFVWLFLEKRRHIAAAFRSTQLSALLGGKIIPRHNPQPGYKAVPFWWYWITALLALGFGIFACKFYTVQLRWYGVILSFAVSAIFFVPIWEDKVLANIWFFNLGYISGMKGLAFAQDLKLGIYCNIPPRKLFLVQSVGIVIGSLGQVSVLNWALNHIPDICSTNAPNGFTCPFSRTHFNTSMVWGVLGPRRFFADGAMYRSLLWFFLVRAVLPVVVYVVRKRVFPEAKWLKKVHVPLFLGGLNYIPPASGTNYA</sequence>
<comment type="subcellular location">
    <subcellularLocation>
        <location evidence="1">Membrane</location>
        <topology evidence="1">Multi-pass membrane protein</topology>
    </subcellularLocation>
</comment>
<organism evidence="10 11">
    <name type="scientific">Colletotrichum salicis</name>
    <dbReference type="NCBI Taxonomy" id="1209931"/>
    <lineage>
        <taxon>Eukaryota</taxon>
        <taxon>Fungi</taxon>
        <taxon>Dikarya</taxon>
        <taxon>Ascomycota</taxon>
        <taxon>Pezizomycotina</taxon>
        <taxon>Sordariomycetes</taxon>
        <taxon>Hypocreomycetidae</taxon>
        <taxon>Glomerellales</taxon>
        <taxon>Glomerellaceae</taxon>
        <taxon>Colletotrichum</taxon>
        <taxon>Colletotrichum acutatum species complex</taxon>
    </lineage>
</organism>
<keyword evidence="11" id="KW-1185">Reference proteome</keyword>
<dbReference type="InterPro" id="IPR004813">
    <property type="entry name" value="OPT"/>
</dbReference>
<dbReference type="GO" id="GO:0015031">
    <property type="term" value="P:protein transport"/>
    <property type="evidence" value="ECO:0007669"/>
    <property type="project" value="UniProtKB-KW"/>
</dbReference>
<dbReference type="PANTHER" id="PTHR22601">
    <property type="entry name" value="ISP4 LIKE PROTEIN"/>
    <property type="match status" value="1"/>
</dbReference>
<feature type="transmembrane region" description="Helical" evidence="9">
    <location>
        <begin position="111"/>
        <end position="131"/>
    </location>
</feature>
<evidence type="ECO:0000256" key="4">
    <source>
        <dbReference type="ARBA" id="ARBA00022692"/>
    </source>
</evidence>
<reference evidence="10 11" key="1">
    <citation type="submission" date="2014-02" db="EMBL/GenBank/DDBJ databases">
        <title>The genome sequence of Colletotrichum salicis CBS 607.94.</title>
        <authorList>
            <person name="Baroncelli R."/>
            <person name="Thon M.R."/>
        </authorList>
    </citation>
    <scope>NUCLEOTIDE SEQUENCE [LARGE SCALE GENOMIC DNA]</scope>
    <source>
        <strain evidence="10 11">CBS 607.94</strain>
    </source>
</reference>